<dbReference type="Proteomes" id="UP000593567">
    <property type="component" value="Unassembled WGS sequence"/>
</dbReference>
<dbReference type="Pfam" id="PF13086">
    <property type="entry name" value="AAA_11"/>
    <property type="match status" value="1"/>
</dbReference>
<evidence type="ECO:0000259" key="6">
    <source>
        <dbReference type="SMART" id="SM00438"/>
    </source>
</evidence>
<dbReference type="Pfam" id="PF13087">
    <property type="entry name" value="AAA_12"/>
    <property type="match status" value="1"/>
</dbReference>
<dbReference type="InterPro" id="IPR057373">
    <property type="entry name" value="ZNFX1"/>
</dbReference>
<keyword evidence="3" id="KW-0863">Zinc-finger</keyword>
<dbReference type="CDD" id="cd17936">
    <property type="entry name" value="EEXXEc_NFX1"/>
    <property type="match status" value="1"/>
</dbReference>
<dbReference type="Pfam" id="PF25396">
    <property type="entry name" value="ZNFX1"/>
    <property type="match status" value="1"/>
</dbReference>
<dbReference type="GO" id="GO:0031380">
    <property type="term" value="C:nuclear RNA-directed RNA polymerase complex"/>
    <property type="evidence" value="ECO:0007669"/>
    <property type="project" value="TreeGrafter"/>
</dbReference>
<feature type="domain" description="NF-X1-type" evidence="6">
    <location>
        <begin position="1324"/>
        <end position="1347"/>
    </location>
</feature>
<organism evidence="7 8">
    <name type="scientific">Bugula neritina</name>
    <name type="common">Brown bryozoan</name>
    <name type="synonym">Sertularia neritina</name>
    <dbReference type="NCBI Taxonomy" id="10212"/>
    <lineage>
        <taxon>Eukaryota</taxon>
        <taxon>Metazoa</taxon>
        <taxon>Spiralia</taxon>
        <taxon>Lophotrochozoa</taxon>
        <taxon>Bryozoa</taxon>
        <taxon>Gymnolaemata</taxon>
        <taxon>Cheilostomatida</taxon>
        <taxon>Flustrina</taxon>
        <taxon>Buguloidea</taxon>
        <taxon>Bugulidae</taxon>
        <taxon>Bugula</taxon>
    </lineage>
</organism>
<keyword evidence="4" id="KW-0862">Zinc</keyword>
<dbReference type="InterPro" id="IPR027417">
    <property type="entry name" value="P-loop_NTPase"/>
</dbReference>
<gene>
    <name evidence="7" type="ORF">EB796_006229</name>
</gene>
<dbReference type="SUPFAM" id="SSF52540">
    <property type="entry name" value="P-loop containing nucleoside triphosphate hydrolases"/>
    <property type="match status" value="1"/>
</dbReference>
<dbReference type="PANTHER" id="PTHR10887">
    <property type="entry name" value="DNA2/NAM7 HELICASE FAMILY"/>
    <property type="match status" value="1"/>
</dbReference>
<evidence type="ECO:0000313" key="8">
    <source>
        <dbReference type="Proteomes" id="UP000593567"/>
    </source>
</evidence>
<sequence length="1543" mass="177125">MAAFGNIVQLKKNDDIILQICVARFTTELISFTGMKIDSLTESLDNYLKVFHHLCALDPLASKTLVAGISTVKLLLQGKSNENDHLKHVTALYVEALEEMEKKEKEEKELALRKAKLAKTGRVLTNEKPETSFREMSVYPTEEDLEEDVELRKNKIDEPYDDIEDYLETHFRLLREDFVSTLRQGIKEYKENPILKGPNRLRSGNVKVYDDLTVLSPNLGKNGLTYFVSMNKNSHMFKKTDWQSTKRLIFGSLLCISVDHFEQNKMFATIADRDTKTMSTTGVFEIQFLPESQKKYDLLANQTGPFMAVESSAYFESYIHVLAGMKALTEDTFPLSRYIVNIDTDLVFPEYMRRVETNYRFITKDDSVTRPVQVGISGSTRWPPAETLGFNQSQYDAFKMALTKEFAIIQGPPGTGKTYVGLKIVETLLYNLYHVPCQEAPKSARKHSGGNLLEKIACCPPRSLNQILVVCYTNHALDQFLEGLLSFCPIEDMIRVGSRSKNKTLEPCNIKNQRAKSRVLRRAFADAHSQREVYLNKMSYEKIKGQIENCQLRILDHNTGGFFLHFEQFHQHLEALADKLEQQGTPRENAMSVFLECASTVYNPDHDVEREDEFEEFDSIDEFSLASEYIDMEGEAERETHNRMIDDEDEKTAKYFKKMKPNFMRRAENDSLDSTKGSQANGAWETVEYKRTKMKLELKIKEQLASTDIMTRSEAEELLRRAQCGIDITQISIKQRWRLYRFLLVQYQNLIGMKISEMQDKYVKIVNLQSDLRNQQDIDTLKRAKVIGMTTTGAARMQSVLQQVGPEIVVVEEAAEVLEAHIITALSQHCKHLILIGDHQQLKPNPNVYELAKEYHLDMSLFERMVKNGVPLKTLDTQHRMRPEVSKFMKHIYEKLSDHESVLNRDSVEGMKSPVYFFNHSMKETADEMTMSRSNTFEADMVVGLTRYLLSQESYTAKDITIITMYTGQLLLIKNKMPRREFEGINITSVDNFQGEENKILIISLVRSNDKDTLGFVKIENRVCVCLSRAQYGMYVFGNFDMLSRGSELWKNVANEAKEAKEFGSRLLLGCHMHQNTTEIQTPEDFRKKSPTGGCMLPCNKKLNCGHVCKMLCHNKDVEHKEYKCTKKCTKMLQPCNHPCPNMCHQKCQQCLVQTLTQLSCGHPQLVHCYQTHTEKERAKIQCRQPCPKILDCGHQCSKLCSQSCTKECVAKVDQLCSRCGEIKGVPCFMTQERLEYKSDAQKYSYQCDTRCQHTLPCGHQCPGSCYSCNLYGHRSCDKQCDKQLDCGHMCAHACTRCSIIDEVTQAYTHAQDCLKQCNKLLACGHTCRRMCRDCKIDGKCGTECKQRCLLRCSHGLRCDGTCGAPCVFYTTNKHQDKKCKWSCKHRKCERYCGQPCSFVPCDNPCDQHIDCKMCKQRYDCQGMCGEPCPLMCFKCDQPKERDNIRIQVSTQLADDISFLTKWILLADCMHLVPVEYMDDVVYRSPLASITPCCPYRECGRPVLNTRRYAARTRPSNIGHSLKYHGPKMLSRRTTVRNRSLLM</sequence>
<keyword evidence="1" id="KW-0479">Metal-binding</keyword>
<feature type="coiled-coil region" evidence="5">
    <location>
        <begin position="86"/>
        <end position="120"/>
    </location>
</feature>
<evidence type="ECO:0000256" key="3">
    <source>
        <dbReference type="ARBA" id="ARBA00022771"/>
    </source>
</evidence>
<dbReference type="EMBL" id="VXIV02000874">
    <property type="protein sequence ID" value="KAF6035465.1"/>
    <property type="molecule type" value="Genomic_DNA"/>
</dbReference>
<dbReference type="GO" id="GO:0031048">
    <property type="term" value="P:regulatory ncRNA-mediated heterochromatin formation"/>
    <property type="evidence" value="ECO:0007669"/>
    <property type="project" value="TreeGrafter"/>
</dbReference>
<proteinExistence type="predicted"/>
<dbReference type="CDD" id="cd18808">
    <property type="entry name" value="SF1_C_Upf1"/>
    <property type="match status" value="1"/>
</dbReference>
<dbReference type="InterPro" id="IPR041677">
    <property type="entry name" value="DNA2/NAM7_AAA_11"/>
</dbReference>
<evidence type="ECO:0000256" key="5">
    <source>
        <dbReference type="SAM" id="Coils"/>
    </source>
</evidence>
<reference evidence="7" key="1">
    <citation type="submission" date="2020-06" db="EMBL/GenBank/DDBJ databases">
        <title>Draft genome of Bugula neritina, a colonial animal packing powerful symbionts and potential medicines.</title>
        <authorList>
            <person name="Rayko M."/>
        </authorList>
    </citation>
    <scope>NUCLEOTIDE SEQUENCE [LARGE SCALE GENOMIC DNA]</scope>
    <source>
        <strain evidence="7">Kwan_BN1</strain>
    </source>
</reference>
<feature type="domain" description="NF-X1-type" evidence="6">
    <location>
        <begin position="1136"/>
        <end position="1153"/>
    </location>
</feature>
<dbReference type="InterPro" id="IPR047187">
    <property type="entry name" value="SF1_C_Upf1"/>
</dbReference>
<evidence type="ECO:0000256" key="2">
    <source>
        <dbReference type="ARBA" id="ARBA00022737"/>
    </source>
</evidence>
<dbReference type="Gene3D" id="3.40.50.300">
    <property type="entry name" value="P-loop containing nucleotide triphosphate hydrolases"/>
    <property type="match status" value="3"/>
</dbReference>
<protein>
    <submittedName>
        <fullName evidence="7">ZNFX1</fullName>
    </submittedName>
</protein>
<keyword evidence="8" id="KW-1185">Reference proteome</keyword>
<feature type="domain" description="NF-X1-type" evidence="6">
    <location>
        <begin position="1193"/>
        <end position="1211"/>
    </location>
</feature>
<evidence type="ECO:0000313" key="7">
    <source>
        <dbReference type="EMBL" id="KAF6035465.1"/>
    </source>
</evidence>
<comment type="caution">
    <text evidence="7">The sequence shown here is derived from an EMBL/GenBank/DDBJ whole genome shotgun (WGS) entry which is preliminary data.</text>
</comment>
<keyword evidence="5" id="KW-0175">Coiled coil</keyword>
<dbReference type="FunFam" id="3.40.50.300:FF:001366">
    <property type="entry name" value="ATP binding protein, putative"/>
    <property type="match status" value="1"/>
</dbReference>
<dbReference type="InterPro" id="IPR045055">
    <property type="entry name" value="DNA2/NAM7-like"/>
</dbReference>
<dbReference type="OrthoDB" id="2423195at2759"/>
<dbReference type="InterPro" id="IPR000967">
    <property type="entry name" value="Znf_NFX1"/>
</dbReference>
<name>A0A7J7KB83_BUGNE</name>
<dbReference type="SMART" id="SM00438">
    <property type="entry name" value="ZnF_NFX"/>
    <property type="match status" value="4"/>
</dbReference>
<keyword evidence="2" id="KW-0677">Repeat</keyword>
<dbReference type="GO" id="GO:0008270">
    <property type="term" value="F:zinc ion binding"/>
    <property type="evidence" value="ECO:0007669"/>
    <property type="project" value="UniProtKB-KW"/>
</dbReference>
<evidence type="ECO:0000256" key="1">
    <source>
        <dbReference type="ARBA" id="ARBA00022723"/>
    </source>
</evidence>
<accession>A0A7J7KB83</accession>
<dbReference type="GO" id="GO:0004386">
    <property type="term" value="F:helicase activity"/>
    <property type="evidence" value="ECO:0007669"/>
    <property type="project" value="InterPro"/>
</dbReference>
<dbReference type="InterPro" id="IPR041679">
    <property type="entry name" value="DNA2/NAM7-like_C"/>
</dbReference>
<dbReference type="PANTHER" id="PTHR10887:SF341">
    <property type="entry name" value="NFX1-TYPE ZINC FINGER-CONTAINING PROTEIN 1"/>
    <property type="match status" value="1"/>
</dbReference>
<feature type="domain" description="NF-X1-type" evidence="6">
    <location>
        <begin position="1105"/>
        <end position="1127"/>
    </location>
</feature>
<evidence type="ECO:0000256" key="4">
    <source>
        <dbReference type="ARBA" id="ARBA00022833"/>
    </source>
</evidence>